<keyword evidence="4" id="KW-1185">Reference proteome</keyword>
<dbReference type="InterPro" id="IPR036514">
    <property type="entry name" value="SGNH_hydro_sf"/>
</dbReference>
<dbReference type="CDD" id="cd01846">
    <property type="entry name" value="fatty_acyltransferase_like"/>
    <property type="match status" value="1"/>
</dbReference>
<dbReference type="AlphaFoldDB" id="A0A8H6YKR0"/>
<comment type="caution">
    <text evidence="3">The sequence shown here is derived from an EMBL/GenBank/DDBJ whole genome shotgun (WGS) entry which is preliminary data.</text>
</comment>
<feature type="signal peptide" evidence="2">
    <location>
        <begin position="1"/>
        <end position="30"/>
    </location>
</feature>
<evidence type="ECO:0000256" key="1">
    <source>
        <dbReference type="ARBA" id="ARBA00022729"/>
    </source>
</evidence>
<keyword evidence="1 2" id="KW-0732">Signal</keyword>
<protein>
    <submittedName>
        <fullName evidence="3">Carbohydrate esterase family 16</fullName>
    </submittedName>
</protein>
<dbReference type="Pfam" id="PF00657">
    <property type="entry name" value="Lipase_GDSL"/>
    <property type="match status" value="1"/>
</dbReference>
<dbReference type="Proteomes" id="UP000620124">
    <property type="component" value="Unassembled WGS sequence"/>
</dbReference>
<gene>
    <name evidence="3" type="ORF">MVEN_00734700</name>
</gene>
<proteinExistence type="predicted"/>
<dbReference type="PANTHER" id="PTHR45642">
    <property type="entry name" value="GDSL ESTERASE/LIPASE EXL3"/>
    <property type="match status" value="1"/>
</dbReference>
<dbReference type="GO" id="GO:0016788">
    <property type="term" value="F:hydrolase activity, acting on ester bonds"/>
    <property type="evidence" value="ECO:0007669"/>
    <property type="project" value="InterPro"/>
</dbReference>
<dbReference type="EMBL" id="JACAZI010000005">
    <property type="protein sequence ID" value="KAF7360066.1"/>
    <property type="molecule type" value="Genomic_DNA"/>
</dbReference>
<evidence type="ECO:0000313" key="3">
    <source>
        <dbReference type="EMBL" id="KAF7360066.1"/>
    </source>
</evidence>
<feature type="chain" id="PRO_5034091818" evidence="2">
    <location>
        <begin position="31"/>
        <end position="330"/>
    </location>
</feature>
<sequence>MSRSFSFSSAPMISLRSLSILVSIASTVDAAIAKLRPEPREITYWFPLCIAGDSYTTTGFDPNGTLPSIGNPLGNPAFPGETGGGGENFVGFDTTQYNKSLILTYDYAVGGAVIDPTLVPPITLALPDEVDEFLAGAAKKPKTAPWTSENALFSIWIGINDIGNTFYLGGDRDAFSDTLLDRYFAQVQRLVRHFDLFYPITLLTSSLPINAGGRNFLFINVPPTYRAPLIIGFFPDQLDVAKTVIEHFNAKLATRVKSFKAKNHGVETWSWDAYTSFNTILDAPQKYGFVDNSSYGEPGDFWGNSYHPASEAHHIFAKQIARLLAGTPWF</sequence>
<evidence type="ECO:0000313" key="4">
    <source>
        <dbReference type="Proteomes" id="UP000620124"/>
    </source>
</evidence>
<dbReference type="PANTHER" id="PTHR45642:SF139">
    <property type="entry name" value="SGNH HYDROLASE-TYPE ESTERASE DOMAIN-CONTAINING PROTEIN"/>
    <property type="match status" value="1"/>
</dbReference>
<evidence type="ECO:0000256" key="2">
    <source>
        <dbReference type="SAM" id="SignalP"/>
    </source>
</evidence>
<organism evidence="3 4">
    <name type="scientific">Mycena venus</name>
    <dbReference type="NCBI Taxonomy" id="2733690"/>
    <lineage>
        <taxon>Eukaryota</taxon>
        <taxon>Fungi</taxon>
        <taxon>Dikarya</taxon>
        <taxon>Basidiomycota</taxon>
        <taxon>Agaricomycotina</taxon>
        <taxon>Agaricomycetes</taxon>
        <taxon>Agaricomycetidae</taxon>
        <taxon>Agaricales</taxon>
        <taxon>Marasmiineae</taxon>
        <taxon>Mycenaceae</taxon>
        <taxon>Mycena</taxon>
    </lineage>
</organism>
<name>A0A8H6YKR0_9AGAR</name>
<dbReference type="InterPro" id="IPR050592">
    <property type="entry name" value="GDSL_lipolytic_enzyme"/>
</dbReference>
<dbReference type="OrthoDB" id="1600564at2759"/>
<dbReference type="Gene3D" id="3.40.50.1110">
    <property type="entry name" value="SGNH hydrolase"/>
    <property type="match status" value="1"/>
</dbReference>
<dbReference type="InterPro" id="IPR001087">
    <property type="entry name" value="GDSL"/>
</dbReference>
<reference evidence="3" key="1">
    <citation type="submission" date="2020-05" db="EMBL/GenBank/DDBJ databases">
        <title>Mycena genomes resolve the evolution of fungal bioluminescence.</title>
        <authorList>
            <person name="Tsai I.J."/>
        </authorList>
    </citation>
    <scope>NUCLEOTIDE SEQUENCE</scope>
    <source>
        <strain evidence="3">CCC161011</strain>
    </source>
</reference>
<accession>A0A8H6YKR0</accession>
<dbReference type="SUPFAM" id="SSF52266">
    <property type="entry name" value="SGNH hydrolase"/>
    <property type="match status" value="1"/>
</dbReference>